<keyword evidence="7" id="KW-0732">Signal</keyword>
<feature type="domain" description="Peptidase M12A" evidence="8">
    <location>
        <begin position="82"/>
        <end position="284"/>
    </location>
</feature>
<evidence type="ECO:0000313" key="9">
    <source>
        <dbReference type="EMBL" id="OQV17389.1"/>
    </source>
</evidence>
<comment type="caution">
    <text evidence="9">The sequence shown here is derived from an EMBL/GenBank/DDBJ whole genome shotgun (WGS) entry which is preliminary data.</text>
</comment>
<keyword evidence="10" id="KW-1185">Reference proteome</keyword>
<keyword evidence="2 6" id="KW-0479">Metal-binding</keyword>
<comment type="caution">
    <text evidence="6">Lacks conserved residue(s) required for the propagation of feature annotation.</text>
</comment>
<dbReference type="PRINTS" id="PR00480">
    <property type="entry name" value="ASTACIN"/>
</dbReference>
<organism evidence="9 10">
    <name type="scientific">Hypsibius exemplaris</name>
    <name type="common">Freshwater tardigrade</name>
    <dbReference type="NCBI Taxonomy" id="2072580"/>
    <lineage>
        <taxon>Eukaryota</taxon>
        <taxon>Metazoa</taxon>
        <taxon>Ecdysozoa</taxon>
        <taxon>Tardigrada</taxon>
        <taxon>Eutardigrada</taxon>
        <taxon>Parachela</taxon>
        <taxon>Hypsibioidea</taxon>
        <taxon>Hypsibiidae</taxon>
        <taxon>Hypsibius</taxon>
    </lineage>
</organism>
<dbReference type="PANTHER" id="PTHR10127:SF780">
    <property type="entry name" value="METALLOENDOPEPTIDASE"/>
    <property type="match status" value="1"/>
</dbReference>
<dbReference type="Gene3D" id="3.40.390.10">
    <property type="entry name" value="Collagenase (Catalytic Domain)"/>
    <property type="match status" value="1"/>
</dbReference>
<dbReference type="SUPFAM" id="SSF55486">
    <property type="entry name" value="Metalloproteases ('zincins'), catalytic domain"/>
    <property type="match status" value="1"/>
</dbReference>
<keyword evidence="4 6" id="KW-0862">Zinc</keyword>
<evidence type="ECO:0000256" key="7">
    <source>
        <dbReference type="RuleBase" id="RU361183"/>
    </source>
</evidence>
<dbReference type="EC" id="3.4.24.-" evidence="7"/>
<feature type="active site" evidence="6">
    <location>
        <position position="179"/>
    </location>
</feature>
<name>A0A1W0WQC1_HYPEX</name>
<keyword evidence="1 6" id="KW-0645">Protease</keyword>
<dbReference type="Pfam" id="PF01400">
    <property type="entry name" value="Astacin"/>
    <property type="match status" value="1"/>
</dbReference>
<evidence type="ECO:0000256" key="6">
    <source>
        <dbReference type="PROSITE-ProRule" id="PRU01211"/>
    </source>
</evidence>
<dbReference type="InterPro" id="IPR034035">
    <property type="entry name" value="Astacin-like_dom"/>
</dbReference>
<dbReference type="EMBL" id="MTYJ01000061">
    <property type="protein sequence ID" value="OQV17389.1"/>
    <property type="molecule type" value="Genomic_DNA"/>
</dbReference>
<evidence type="ECO:0000256" key="4">
    <source>
        <dbReference type="ARBA" id="ARBA00022833"/>
    </source>
</evidence>
<dbReference type="Gene3D" id="2.60.20.10">
    <property type="entry name" value="Crystallins"/>
    <property type="match status" value="1"/>
</dbReference>
<dbReference type="PROSITE" id="PS51864">
    <property type="entry name" value="ASTACIN"/>
    <property type="match status" value="1"/>
</dbReference>
<dbReference type="GO" id="GO:0004222">
    <property type="term" value="F:metalloendopeptidase activity"/>
    <property type="evidence" value="ECO:0007669"/>
    <property type="project" value="UniProtKB-UniRule"/>
</dbReference>
<dbReference type="SMART" id="SM00235">
    <property type="entry name" value="ZnMc"/>
    <property type="match status" value="1"/>
</dbReference>
<protein>
    <recommendedName>
        <fullName evidence="7">Metalloendopeptidase</fullName>
        <ecNumber evidence="7">3.4.24.-</ecNumber>
    </recommendedName>
</protein>
<dbReference type="GO" id="GO:0008270">
    <property type="term" value="F:zinc ion binding"/>
    <property type="evidence" value="ECO:0007669"/>
    <property type="project" value="UniProtKB-UniRule"/>
</dbReference>
<reference evidence="10" key="1">
    <citation type="submission" date="2017-01" db="EMBL/GenBank/DDBJ databases">
        <title>Comparative genomics of anhydrobiosis in the tardigrade Hypsibius dujardini.</title>
        <authorList>
            <person name="Yoshida Y."/>
            <person name="Koutsovoulos G."/>
            <person name="Laetsch D."/>
            <person name="Stevens L."/>
            <person name="Kumar S."/>
            <person name="Horikawa D."/>
            <person name="Ishino K."/>
            <person name="Komine S."/>
            <person name="Tomita M."/>
            <person name="Blaxter M."/>
            <person name="Arakawa K."/>
        </authorList>
    </citation>
    <scope>NUCLEOTIDE SEQUENCE [LARGE SCALE GENOMIC DNA]</scope>
    <source>
        <strain evidence="10">Z151</strain>
    </source>
</reference>
<dbReference type="AlphaFoldDB" id="A0A1W0WQC1"/>
<feature type="binding site" evidence="6">
    <location>
        <position position="178"/>
    </location>
    <ligand>
        <name>Zn(2+)</name>
        <dbReference type="ChEBI" id="CHEBI:29105"/>
        <note>catalytic</note>
    </ligand>
</feature>
<evidence type="ECO:0000256" key="3">
    <source>
        <dbReference type="ARBA" id="ARBA00022801"/>
    </source>
</evidence>
<comment type="cofactor">
    <cofactor evidence="6 7">
        <name>Zn(2+)</name>
        <dbReference type="ChEBI" id="CHEBI:29105"/>
    </cofactor>
    <text evidence="6 7">Binds 1 zinc ion per subunit.</text>
</comment>
<dbReference type="InterPro" id="IPR024079">
    <property type="entry name" value="MetalloPept_cat_dom_sf"/>
</dbReference>
<evidence type="ECO:0000313" key="10">
    <source>
        <dbReference type="Proteomes" id="UP000192578"/>
    </source>
</evidence>
<evidence type="ECO:0000256" key="5">
    <source>
        <dbReference type="ARBA" id="ARBA00023049"/>
    </source>
</evidence>
<evidence type="ECO:0000256" key="1">
    <source>
        <dbReference type="ARBA" id="ARBA00022670"/>
    </source>
</evidence>
<feature type="binding site" evidence="6">
    <location>
        <position position="188"/>
    </location>
    <ligand>
        <name>Zn(2+)</name>
        <dbReference type="ChEBI" id="CHEBI:29105"/>
        <note>catalytic</note>
    </ligand>
</feature>
<accession>A0A1W0WQC1</accession>
<keyword evidence="5 6" id="KW-0482">Metalloprotease</keyword>
<dbReference type="SUPFAM" id="SSF49695">
    <property type="entry name" value="gamma-Crystallin-like"/>
    <property type="match status" value="1"/>
</dbReference>
<sequence>MWITVFGTVCFAYIVGGASLFPPRPAIITETNSNINKADTPPSYDGRMEDPVVMPSLFEGDIAGLIEAKDTEKDIVDKLNRRATKSGVLSPSSRWHGGKVYYQLSTSLSASERNMILAAFQEFEITDAVRFYERASNTSDYILIKSNEAGCWATIGRVGGEQYVNLGFGCWLHGIIVHELGHAIGFYHEQARTDRDDYVEINLDNVGAGSAHNFWKYDASQITKSGTSYDFDSVMHYSQTEFAVDTSSWTVRPKAPNQNRPIGQRIRLSITDIREINSLYQLCGTLYEDDGGIGPSLRVLNGMDHTFASHQFNTFSSAWVKKDCKMTMYSLAEFQGPSYWIKASNYQDSYFSFVGQSHDNFARSIKCVCE</sequence>
<dbReference type="InterPro" id="IPR001506">
    <property type="entry name" value="Peptidase_M12A"/>
</dbReference>
<evidence type="ECO:0000256" key="2">
    <source>
        <dbReference type="ARBA" id="ARBA00022723"/>
    </source>
</evidence>
<dbReference type="OrthoDB" id="291007at2759"/>
<feature type="signal peptide" evidence="7">
    <location>
        <begin position="1"/>
        <end position="17"/>
    </location>
</feature>
<feature type="chain" id="PRO_5011809059" description="Metalloendopeptidase" evidence="7">
    <location>
        <begin position="18"/>
        <end position="370"/>
    </location>
</feature>
<dbReference type="Proteomes" id="UP000192578">
    <property type="component" value="Unassembled WGS sequence"/>
</dbReference>
<dbReference type="InterPro" id="IPR006026">
    <property type="entry name" value="Peptidase_Metallo"/>
</dbReference>
<feature type="binding site" evidence="6">
    <location>
        <position position="182"/>
    </location>
    <ligand>
        <name>Zn(2+)</name>
        <dbReference type="ChEBI" id="CHEBI:29105"/>
        <note>catalytic</note>
    </ligand>
</feature>
<dbReference type="InterPro" id="IPR011024">
    <property type="entry name" value="G_crystallin-like"/>
</dbReference>
<dbReference type="GO" id="GO:0006508">
    <property type="term" value="P:proteolysis"/>
    <property type="evidence" value="ECO:0007669"/>
    <property type="project" value="UniProtKB-KW"/>
</dbReference>
<keyword evidence="3 6" id="KW-0378">Hydrolase</keyword>
<gene>
    <name evidence="9" type="ORF">BV898_08494</name>
</gene>
<proteinExistence type="predicted"/>
<dbReference type="PANTHER" id="PTHR10127">
    <property type="entry name" value="DISCOIDIN, CUB, EGF, LAMININ , AND ZINC METALLOPROTEASE DOMAIN CONTAINING"/>
    <property type="match status" value="1"/>
</dbReference>
<evidence type="ECO:0000259" key="8">
    <source>
        <dbReference type="PROSITE" id="PS51864"/>
    </source>
</evidence>
<dbReference type="CDD" id="cd04280">
    <property type="entry name" value="ZnMc_astacin_like"/>
    <property type="match status" value="1"/>
</dbReference>